<sequence length="271" mass="30266">AGLNCGRWDYIFSVIKRFRQNPNFVLPDRSAVTMTVPFMDAYVKLLIKTCHRRGVHAMGGMAAQIPIKDNQQANDAAMDNVRADKLREVRAGHDGTWVAHPALASIAADVFNTHMPTPNQLHVRREDVHITANDLLNMNVPGKITEDGIRKNLNIGLGYMEGWLRGIGCVPINYLMEDAATAEVSRSQLWQWCRHGVPTEGGKKLDRGYALKLLHEQADELEKKAGKGNKYQLAAKYFETQVTGEEYAEFLTSLLYNEITSASEKTPAAKL</sequence>
<evidence type="ECO:0000313" key="11">
    <source>
        <dbReference type="EMBL" id="RMY76590.1"/>
    </source>
</evidence>
<evidence type="ECO:0000256" key="6">
    <source>
        <dbReference type="ARBA" id="ARBA00022679"/>
    </source>
</evidence>
<comment type="caution">
    <text evidence="11">The sequence shown here is derived from an EMBL/GenBank/DDBJ whole genome shotgun (WGS) entry which is preliminary data.</text>
</comment>
<dbReference type="Gene3D" id="3.20.20.360">
    <property type="entry name" value="Malate synthase, domain 3"/>
    <property type="match status" value="1"/>
</dbReference>
<evidence type="ECO:0000256" key="8">
    <source>
        <dbReference type="ARBA" id="ARBA00047918"/>
    </source>
</evidence>
<evidence type="ECO:0000256" key="3">
    <source>
        <dbReference type="ARBA" id="ARBA00012636"/>
    </source>
</evidence>
<evidence type="ECO:0000256" key="1">
    <source>
        <dbReference type="ARBA" id="ARBA00004275"/>
    </source>
</evidence>
<comment type="similarity">
    <text evidence="2">Belongs to the malate synthase family.</text>
</comment>
<dbReference type="Gene3D" id="1.20.1220.12">
    <property type="entry name" value="Malate synthase, domain III"/>
    <property type="match status" value="1"/>
</dbReference>
<keyword evidence="5" id="KW-0816">Tricarboxylic acid cycle</keyword>
<evidence type="ECO:0000256" key="4">
    <source>
        <dbReference type="ARBA" id="ARBA00022435"/>
    </source>
</evidence>
<dbReference type="InterPro" id="IPR044856">
    <property type="entry name" value="Malate_synth_C_sf"/>
</dbReference>
<dbReference type="EC" id="2.3.3.9" evidence="3"/>
<dbReference type="PANTHER" id="PTHR42902">
    <property type="entry name" value="MALATE SYNTHASE"/>
    <property type="match status" value="1"/>
</dbReference>
<dbReference type="Pfam" id="PF20659">
    <property type="entry name" value="MS_C"/>
    <property type="match status" value="1"/>
</dbReference>
<dbReference type="InterPro" id="IPR046363">
    <property type="entry name" value="MS_N_TIM-barrel_dom"/>
</dbReference>
<dbReference type="GO" id="GO:0004474">
    <property type="term" value="F:malate synthase activity"/>
    <property type="evidence" value="ECO:0007669"/>
    <property type="project" value="UniProtKB-EC"/>
</dbReference>
<dbReference type="FunFam" id="1.20.1220.12:FF:000001">
    <property type="entry name" value="Malate synthase"/>
    <property type="match status" value="1"/>
</dbReference>
<dbReference type="Proteomes" id="UP000269539">
    <property type="component" value="Unassembled WGS sequence"/>
</dbReference>
<dbReference type="SUPFAM" id="SSF51645">
    <property type="entry name" value="Malate synthase G"/>
    <property type="match status" value="1"/>
</dbReference>
<dbReference type="InterPro" id="IPR011076">
    <property type="entry name" value="Malate_synth_sf"/>
</dbReference>
<dbReference type="EMBL" id="QWIO01001216">
    <property type="protein sequence ID" value="RMY76590.1"/>
    <property type="molecule type" value="Genomic_DNA"/>
</dbReference>
<evidence type="ECO:0000256" key="2">
    <source>
        <dbReference type="ARBA" id="ARBA00006394"/>
    </source>
</evidence>
<feature type="domain" description="Malate synthase C-terminal" evidence="10">
    <location>
        <begin position="143"/>
        <end position="259"/>
    </location>
</feature>
<keyword evidence="6" id="KW-0808">Transferase</keyword>
<gene>
    <name evidence="11" type="ORF">D0864_09624</name>
</gene>
<feature type="domain" description="Malate synthase TIM barrel" evidence="9">
    <location>
        <begin position="1"/>
        <end position="137"/>
    </location>
</feature>
<dbReference type="Pfam" id="PF01274">
    <property type="entry name" value="MS_TIM-barrel"/>
    <property type="match status" value="1"/>
</dbReference>
<protein>
    <recommendedName>
        <fullName evidence="3">malate synthase</fullName>
        <ecNumber evidence="3">2.3.3.9</ecNumber>
    </recommendedName>
</protein>
<comment type="subcellular location">
    <subcellularLocation>
        <location evidence="1">Peroxisome</location>
    </subcellularLocation>
</comment>
<evidence type="ECO:0000259" key="10">
    <source>
        <dbReference type="Pfam" id="PF20659"/>
    </source>
</evidence>
<accession>A0A3M7EJD7</accession>
<proteinExistence type="inferred from homology"/>
<evidence type="ECO:0000313" key="12">
    <source>
        <dbReference type="Proteomes" id="UP000269539"/>
    </source>
</evidence>
<evidence type="ECO:0000256" key="7">
    <source>
        <dbReference type="ARBA" id="ARBA00023140"/>
    </source>
</evidence>
<evidence type="ECO:0000259" key="9">
    <source>
        <dbReference type="Pfam" id="PF01274"/>
    </source>
</evidence>
<dbReference type="PANTHER" id="PTHR42902:SF1">
    <property type="entry name" value="MALATE SYNTHASE 1-RELATED"/>
    <property type="match status" value="1"/>
</dbReference>
<dbReference type="GO" id="GO:0006099">
    <property type="term" value="P:tricarboxylic acid cycle"/>
    <property type="evidence" value="ECO:0007669"/>
    <property type="project" value="UniProtKB-KW"/>
</dbReference>
<dbReference type="AlphaFoldDB" id="A0A3M7EJD7"/>
<dbReference type="GO" id="GO:0006097">
    <property type="term" value="P:glyoxylate cycle"/>
    <property type="evidence" value="ECO:0007669"/>
    <property type="project" value="UniProtKB-KW"/>
</dbReference>
<dbReference type="GO" id="GO:0005782">
    <property type="term" value="C:peroxisomal matrix"/>
    <property type="evidence" value="ECO:0007669"/>
    <property type="project" value="TreeGrafter"/>
</dbReference>
<keyword evidence="4" id="KW-0329">Glyoxylate bypass</keyword>
<dbReference type="InterPro" id="IPR006252">
    <property type="entry name" value="Malate_synthA"/>
</dbReference>
<comment type="catalytic activity">
    <reaction evidence="8">
        <text>glyoxylate + acetyl-CoA + H2O = (S)-malate + CoA + H(+)</text>
        <dbReference type="Rhea" id="RHEA:18181"/>
        <dbReference type="ChEBI" id="CHEBI:15377"/>
        <dbReference type="ChEBI" id="CHEBI:15378"/>
        <dbReference type="ChEBI" id="CHEBI:15589"/>
        <dbReference type="ChEBI" id="CHEBI:36655"/>
        <dbReference type="ChEBI" id="CHEBI:57287"/>
        <dbReference type="ChEBI" id="CHEBI:57288"/>
        <dbReference type="EC" id="2.3.3.9"/>
    </reaction>
</comment>
<dbReference type="InterPro" id="IPR001465">
    <property type="entry name" value="Malate_synthase_TIM"/>
</dbReference>
<keyword evidence="7" id="KW-0576">Peroxisome</keyword>
<reference evidence="11 12" key="1">
    <citation type="journal article" date="2018" name="BMC Genomics">
        <title>Genomic evidence for intraspecific hybridization in a clonal and extremely halotolerant yeast.</title>
        <authorList>
            <person name="Gostincar C."/>
            <person name="Stajich J.E."/>
            <person name="Zupancic J."/>
            <person name="Zalar P."/>
            <person name="Gunde-Cimerman N."/>
        </authorList>
    </citation>
    <scope>NUCLEOTIDE SEQUENCE [LARGE SCALE GENOMIC DNA]</scope>
    <source>
        <strain evidence="11 12">EXF-10513</strain>
    </source>
</reference>
<organism evidence="11 12">
    <name type="scientific">Hortaea werneckii</name>
    <name type="common">Black yeast</name>
    <name type="synonym">Cladosporium werneckii</name>
    <dbReference type="NCBI Taxonomy" id="91943"/>
    <lineage>
        <taxon>Eukaryota</taxon>
        <taxon>Fungi</taxon>
        <taxon>Dikarya</taxon>
        <taxon>Ascomycota</taxon>
        <taxon>Pezizomycotina</taxon>
        <taxon>Dothideomycetes</taxon>
        <taxon>Dothideomycetidae</taxon>
        <taxon>Mycosphaerellales</taxon>
        <taxon>Teratosphaeriaceae</taxon>
        <taxon>Hortaea</taxon>
    </lineage>
</organism>
<dbReference type="VEuPathDB" id="FungiDB:BTJ68_10346"/>
<evidence type="ECO:0000256" key="5">
    <source>
        <dbReference type="ARBA" id="ARBA00022532"/>
    </source>
</evidence>
<name>A0A3M7EJD7_HORWE</name>
<dbReference type="InterPro" id="IPR048355">
    <property type="entry name" value="MS_C"/>
</dbReference>
<feature type="non-terminal residue" evidence="11">
    <location>
        <position position="1"/>
    </location>
</feature>